<reference evidence="2" key="1">
    <citation type="submission" date="2016-01" db="EMBL/GenBank/DDBJ databases">
        <authorList>
            <person name="Peeters C."/>
        </authorList>
    </citation>
    <scope>NUCLEOTIDE SEQUENCE [LARGE SCALE GENOMIC DNA]</scope>
    <source>
        <strain evidence="2">LMG 22940</strain>
    </source>
</reference>
<dbReference type="InterPro" id="IPR044855">
    <property type="entry name" value="CoA-Trfase_III_dom3_sf"/>
</dbReference>
<keyword evidence="3" id="KW-1185">Reference proteome</keyword>
<dbReference type="PANTHER" id="PTHR48207:SF3">
    <property type="entry name" value="SUCCINATE--HYDROXYMETHYLGLUTARATE COA-TRANSFERASE"/>
    <property type="match status" value="1"/>
</dbReference>
<accession>A0A158K585</accession>
<dbReference type="Pfam" id="PF02515">
    <property type="entry name" value="CoA_transf_3"/>
    <property type="match status" value="1"/>
</dbReference>
<dbReference type="SUPFAM" id="SSF89796">
    <property type="entry name" value="CoA-transferase family III (CaiB/BaiF)"/>
    <property type="match status" value="1"/>
</dbReference>
<comment type="caution">
    <text evidence="2">The sequence shown here is derived from an EMBL/GenBank/DDBJ whole genome shotgun (WGS) entry which is preliminary data.</text>
</comment>
<gene>
    <name evidence="2" type="ORF">AWB68_04948</name>
</gene>
<dbReference type="EMBL" id="FCON02000065">
    <property type="protein sequence ID" value="SAL76287.1"/>
    <property type="molecule type" value="Genomic_DNA"/>
</dbReference>
<dbReference type="Proteomes" id="UP000054770">
    <property type="component" value="Unassembled WGS sequence"/>
</dbReference>
<dbReference type="InterPro" id="IPR023606">
    <property type="entry name" value="CoA-Trfase_III_dom_1_sf"/>
</dbReference>
<sequence>MNQLMTNIRVLDMSRVFSGPWVGQMFADFGADVIKVERPVQGDDTRHQGFRVCNADGEETAETSSFVAMNRGKRSITIDLSQADGQALVRKLAAQCDVLVENFKAGDLNRYGLGYTALREINPRLVYCSISGFGQTGPYSSRPGYDPIFQSMSGLMAMTGAPDGTPGAGPQKVGYAVSDLTAGFYALAATLAALHHRDTVSGEGQHIDIALLDAQIGAISHMAQNYFASGKQPPRLGTSSEITCPYQAFECSDGQVMVSVGNDSQFRKFASAIGHPELATDERFLTNPKRAAHRAVLIPLIAEALAEKPVAHWLHALEQQGIPCGPINDFAQAFADPQVVHRELRRTLEHPTIGALPFVANPVKFSGTPVRYQRPPPLLGEHTNEILTELLGMSLSEIGRLREARVV</sequence>
<dbReference type="InterPro" id="IPR003673">
    <property type="entry name" value="CoA-Trfase_fam_III"/>
</dbReference>
<dbReference type="OrthoDB" id="5294844at2"/>
<dbReference type="RefSeq" id="WP_087647010.1">
    <property type="nucleotide sequence ID" value="NZ_FCON02000065.1"/>
</dbReference>
<dbReference type="GO" id="GO:0008410">
    <property type="term" value="F:CoA-transferase activity"/>
    <property type="evidence" value="ECO:0007669"/>
    <property type="project" value="TreeGrafter"/>
</dbReference>
<dbReference type="Gene3D" id="3.30.1540.10">
    <property type="entry name" value="formyl-coa transferase, domain 3"/>
    <property type="match status" value="1"/>
</dbReference>
<evidence type="ECO:0000313" key="2">
    <source>
        <dbReference type="EMBL" id="SAL76287.1"/>
    </source>
</evidence>
<protein>
    <submittedName>
        <fullName evidence="2">Lipid metabolism-like protein</fullName>
    </submittedName>
</protein>
<evidence type="ECO:0000313" key="3">
    <source>
        <dbReference type="Proteomes" id="UP000054770"/>
    </source>
</evidence>
<proteinExistence type="predicted"/>
<name>A0A158K585_9BURK</name>
<dbReference type="PANTHER" id="PTHR48207">
    <property type="entry name" value="SUCCINATE--HYDROXYMETHYLGLUTARATE COA-TRANSFERASE"/>
    <property type="match status" value="1"/>
</dbReference>
<keyword evidence="1" id="KW-0808">Transferase</keyword>
<dbReference type="AlphaFoldDB" id="A0A158K585"/>
<organism evidence="2 3">
    <name type="scientific">Caballeronia choica</name>
    <dbReference type="NCBI Taxonomy" id="326476"/>
    <lineage>
        <taxon>Bacteria</taxon>
        <taxon>Pseudomonadati</taxon>
        <taxon>Pseudomonadota</taxon>
        <taxon>Betaproteobacteria</taxon>
        <taxon>Burkholderiales</taxon>
        <taxon>Burkholderiaceae</taxon>
        <taxon>Caballeronia</taxon>
    </lineage>
</organism>
<dbReference type="Gene3D" id="3.40.50.10540">
    <property type="entry name" value="Crotonobetainyl-coa:carnitine coa-transferase, domain 1"/>
    <property type="match status" value="1"/>
</dbReference>
<evidence type="ECO:0000256" key="1">
    <source>
        <dbReference type="ARBA" id="ARBA00022679"/>
    </source>
</evidence>
<dbReference type="InterPro" id="IPR050483">
    <property type="entry name" value="CoA-transferase_III_domain"/>
</dbReference>